<keyword evidence="3" id="KW-0597">Phosphoprotein</keyword>
<dbReference type="Pfam" id="PF00990">
    <property type="entry name" value="GGDEF"/>
    <property type="match status" value="1"/>
</dbReference>
<dbReference type="GO" id="GO:0043709">
    <property type="term" value="P:cell adhesion involved in single-species biofilm formation"/>
    <property type="evidence" value="ECO:0007669"/>
    <property type="project" value="TreeGrafter"/>
</dbReference>
<dbReference type="SUPFAM" id="SSF55073">
    <property type="entry name" value="Nucleotide cyclase"/>
    <property type="match status" value="1"/>
</dbReference>
<dbReference type="EMBL" id="LMCB01000122">
    <property type="protein sequence ID" value="KZL09478.1"/>
    <property type="molecule type" value="Genomic_DNA"/>
</dbReference>
<dbReference type="EC" id="2.7.7.65" evidence="1"/>
<dbReference type="InterPro" id="IPR011006">
    <property type="entry name" value="CheY-like_superfamily"/>
</dbReference>
<dbReference type="SUPFAM" id="SSF52172">
    <property type="entry name" value="CheY-like"/>
    <property type="match status" value="2"/>
</dbReference>
<dbReference type="OrthoDB" id="9812260at2"/>
<dbReference type="AlphaFoldDB" id="A0A161X9V8"/>
<evidence type="ECO:0000256" key="2">
    <source>
        <dbReference type="ARBA" id="ARBA00034247"/>
    </source>
</evidence>
<feature type="domain" description="Response regulatory" evidence="4">
    <location>
        <begin position="130"/>
        <end position="247"/>
    </location>
</feature>
<dbReference type="GO" id="GO:1902201">
    <property type="term" value="P:negative regulation of bacterial-type flagellum-dependent cell motility"/>
    <property type="evidence" value="ECO:0007669"/>
    <property type="project" value="TreeGrafter"/>
</dbReference>
<dbReference type="NCBIfam" id="TIGR00254">
    <property type="entry name" value="GGDEF"/>
    <property type="match status" value="1"/>
</dbReference>
<dbReference type="CDD" id="cd01949">
    <property type="entry name" value="GGDEF"/>
    <property type="match status" value="1"/>
</dbReference>
<dbReference type="Pfam" id="PF00072">
    <property type="entry name" value="Response_reg"/>
    <property type="match status" value="1"/>
</dbReference>
<dbReference type="Proteomes" id="UP000076577">
    <property type="component" value="Unassembled WGS sequence"/>
</dbReference>
<dbReference type="Gene3D" id="3.30.70.270">
    <property type="match status" value="1"/>
</dbReference>
<dbReference type="RefSeq" id="WP_068010082.1">
    <property type="nucleotide sequence ID" value="NZ_FOFM01000003.1"/>
</dbReference>
<evidence type="ECO:0000256" key="1">
    <source>
        <dbReference type="ARBA" id="ARBA00012528"/>
    </source>
</evidence>
<dbReference type="InterPro" id="IPR001789">
    <property type="entry name" value="Sig_transdc_resp-reg_receiver"/>
</dbReference>
<evidence type="ECO:0000256" key="3">
    <source>
        <dbReference type="PROSITE-ProRule" id="PRU00169"/>
    </source>
</evidence>
<comment type="caution">
    <text evidence="6">The sequence shown here is derived from an EMBL/GenBank/DDBJ whole genome shotgun (WGS) entry which is preliminary data.</text>
</comment>
<feature type="domain" description="Response regulatory" evidence="4">
    <location>
        <begin position="7"/>
        <end position="122"/>
    </location>
</feature>
<dbReference type="PROSITE" id="PS50110">
    <property type="entry name" value="RESPONSE_REGULATORY"/>
    <property type="match status" value="2"/>
</dbReference>
<proteinExistence type="predicted"/>
<dbReference type="PROSITE" id="PS50887">
    <property type="entry name" value="GGDEF"/>
    <property type="match status" value="1"/>
</dbReference>
<dbReference type="GO" id="GO:0005886">
    <property type="term" value="C:plasma membrane"/>
    <property type="evidence" value="ECO:0007669"/>
    <property type="project" value="TreeGrafter"/>
</dbReference>
<evidence type="ECO:0000259" key="5">
    <source>
        <dbReference type="PROSITE" id="PS50887"/>
    </source>
</evidence>
<dbReference type="FunFam" id="3.30.70.270:FF:000001">
    <property type="entry name" value="Diguanylate cyclase domain protein"/>
    <property type="match status" value="1"/>
</dbReference>
<dbReference type="GO" id="GO:0000160">
    <property type="term" value="P:phosphorelay signal transduction system"/>
    <property type="evidence" value="ECO:0007669"/>
    <property type="project" value="InterPro"/>
</dbReference>
<dbReference type="InterPro" id="IPR000160">
    <property type="entry name" value="GGDEF_dom"/>
</dbReference>
<dbReference type="SMART" id="SM00448">
    <property type="entry name" value="REC"/>
    <property type="match status" value="2"/>
</dbReference>
<name>A0A161X9V8_9HYPH</name>
<organism evidence="6 7">
    <name type="scientific">Pseudovibrio axinellae</name>
    <dbReference type="NCBI Taxonomy" id="989403"/>
    <lineage>
        <taxon>Bacteria</taxon>
        <taxon>Pseudomonadati</taxon>
        <taxon>Pseudomonadota</taxon>
        <taxon>Alphaproteobacteria</taxon>
        <taxon>Hyphomicrobiales</taxon>
        <taxon>Stappiaceae</taxon>
        <taxon>Pseudovibrio</taxon>
    </lineage>
</organism>
<dbReference type="SMART" id="SM00267">
    <property type="entry name" value="GGDEF"/>
    <property type="match status" value="1"/>
</dbReference>
<dbReference type="PANTHER" id="PTHR45138:SF9">
    <property type="entry name" value="DIGUANYLATE CYCLASE DGCM-RELATED"/>
    <property type="match status" value="1"/>
</dbReference>
<evidence type="ECO:0000259" key="4">
    <source>
        <dbReference type="PROSITE" id="PS50110"/>
    </source>
</evidence>
<feature type="domain" description="GGDEF" evidence="5">
    <location>
        <begin position="290"/>
        <end position="421"/>
    </location>
</feature>
<sequence length="428" mass="47858">MPDQKKSILLVEDANFFARITESELERAGNYHVTTVKTYAQAKETLNDGTFKPFLALVDLTLPDAPDGEVVDLTVDAELPTIVFSGRFDQATRRSILKKGIVDYVLKDSPASLAYLSELVRRVDRNLNTKVLIVDDSCHTLALLKKRLRLYCLQVVTATTGEQALEILHQNPDIKLLIIDHLLPGATGFDIMMSIRRTRSFNTLAIIGISATEDPALTAKFLKSGANDFLNKACTPEELMLRVSQNLNQLDRITELTEMAHRDPMTGLFNRRHLYNHVDQLHQYQIKAGKEMRYAMIDIDRFKQINDRFGHEAGDNLIISVAHRILDLLPPNSIAVRIGGDEFCVALPDIDEPTAKQFLSELRSSMPIADPGNNQHTFAPTISVGLSEGTENTLADALRVADRCLYRAKKSGRNRIVVSSDLVHDLVQ</sequence>
<evidence type="ECO:0000313" key="7">
    <source>
        <dbReference type="Proteomes" id="UP000076577"/>
    </source>
</evidence>
<dbReference type="InterPro" id="IPR043128">
    <property type="entry name" value="Rev_trsase/Diguanyl_cyclase"/>
</dbReference>
<keyword evidence="7" id="KW-1185">Reference proteome</keyword>
<dbReference type="PANTHER" id="PTHR45138">
    <property type="entry name" value="REGULATORY COMPONENTS OF SENSORY TRANSDUCTION SYSTEM"/>
    <property type="match status" value="1"/>
</dbReference>
<protein>
    <recommendedName>
        <fullName evidence="1">diguanylate cyclase</fullName>
        <ecNumber evidence="1">2.7.7.65</ecNumber>
    </recommendedName>
</protein>
<reference evidence="6 7" key="1">
    <citation type="journal article" date="2016" name="Front. Microbiol.">
        <title>Comparative Genomic Analysis Reveals a Diverse Repertoire of Genes Involved in Prokaryote-Eukaryote Interactions within the Pseudovibrio Genus.</title>
        <authorList>
            <person name="Romano S."/>
            <person name="Fernandez-Guerra A."/>
            <person name="Reen F.J."/>
            <person name="Glockner F.O."/>
            <person name="Crowley S.P."/>
            <person name="O'Sullivan O."/>
            <person name="Cotter P.D."/>
            <person name="Adams C."/>
            <person name="Dobson A.D."/>
            <person name="O'Gara F."/>
        </authorList>
    </citation>
    <scope>NUCLEOTIDE SEQUENCE [LARGE SCALE GENOMIC DNA]</scope>
    <source>
        <strain evidence="6 7">Ad2</strain>
    </source>
</reference>
<evidence type="ECO:0000313" key="6">
    <source>
        <dbReference type="EMBL" id="KZL09478.1"/>
    </source>
</evidence>
<feature type="modified residue" description="4-aspartylphosphate" evidence="3">
    <location>
        <position position="59"/>
    </location>
</feature>
<gene>
    <name evidence="6" type="primary">pleD_2</name>
    <name evidence="6" type="ORF">PsAD2_04080</name>
</gene>
<dbReference type="PATRIC" id="fig|989403.3.peg.4457"/>
<dbReference type="STRING" id="989403.SAMN05421798_103295"/>
<dbReference type="InterPro" id="IPR050469">
    <property type="entry name" value="Diguanylate_Cyclase"/>
</dbReference>
<feature type="modified residue" description="4-aspartylphosphate" evidence="3">
    <location>
        <position position="180"/>
    </location>
</feature>
<dbReference type="InterPro" id="IPR029787">
    <property type="entry name" value="Nucleotide_cyclase"/>
</dbReference>
<dbReference type="Gene3D" id="3.40.50.2300">
    <property type="match status" value="2"/>
</dbReference>
<comment type="catalytic activity">
    <reaction evidence="2">
        <text>2 GTP = 3',3'-c-di-GMP + 2 diphosphate</text>
        <dbReference type="Rhea" id="RHEA:24898"/>
        <dbReference type="ChEBI" id="CHEBI:33019"/>
        <dbReference type="ChEBI" id="CHEBI:37565"/>
        <dbReference type="ChEBI" id="CHEBI:58805"/>
        <dbReference type="EC" id="2.7.7.65"/>
    </reaction>
</comment>
<accession>A0A161X9V8</accession>
<dbReference type="GO" id="GO:0052621">
    <property type="term" value="F:diguanylate cyclase activity"/>
    <property type="evidence" value="ECO:0007669"/>
    <property type="project" value="UniProtKB-EC"/>
</dbReference>